<accession>A0A225AHR2</accession>
<dbReference type="PANTHER" id="PTHR12905:SF0">
    <property type="entry name" value="CALCINEURIN-LIKE PHOSPHOESTERASE DOMAIN-CONTAINING PROTEIN"/>
    <property type="match status" value="1"/>
</dbReference>
<keyword evidence="3" id="KW-1185">Reference proteome</keyword>
<evidence type="ECO:0000259" key="1">
    <source>
        <dbReference type="Pfam" id="PF00149"/>
    </source>
</evidence>
<dbReference type="SUPFAM" id="SSF56300">
    <property type="entry name" value="Metallo-dependent phosphatases"/>
    <property type="match status" value="1"/>
</dbReference>
<dbReference type="Gene3D" id="3.60.21.10">
    <property type="match status" value="1"/>
</dbReference>
<feature type="domain" description="Calcineurin-like phosphoesterase" evidence="1">
    <location>
        <begin position="8"/>
        <end position="214"/>
    </location>
</feature>
<dbReference type="PANTHER" id="PTHR12905">
    <property type="entry name" value="METALLOPHOSPHOESTERASE"/>
    <property type="match status" value="1"/>
</dbReference>
<dbReference type="AlphaFoldDB" id="A0A225AHR2"/>
<dbReference type="GeneID" id="31007896"/>
<dbReference type="GO" id="GO:0016787">
    <property type="term" value="F:hydrolase activity"/>
    <property type="evidence" value="ECO:0007669"/>
    <property type="project" value="InterPro"/>
</dbReference>
<dbReference type="CDD" id="cd07379">
    <property type="entry name" value="MPP_239FB"/>
    <property type="match status" value="1"/>
</dbReference>
<dbReference type="RefSeq" id="XP_020116739.1">
    <property type="nucleotide sequence ID" value="XM_020263349.1"/>
</dbReference>
<evidence type="ECO:0000313" key="2">
    <source>
        <dbReference type="EMBL" id="OKL56618.1"/>
    </source>
</evidence>
<sequence>MSQNVRTSFLIMSDTHGHRPLSGSLSEHIDVVIHCGDLTQESKIEEFQRTLQYLQEIKADLKLVIAGNHDFTMDVPAFEKMVANAKPALEPELVRKAYGDYGEIRKILAANAEAANITFLDEGSYEFTLRNGALLRVYASPFTPSLSGDWGYQYHPNEGHNFKIPNGIDIVITHGPPKGILDYTDSGRRGGCPDLFQAVARARPRLHCFGHIHEGWGGKLITWRGNMPATSVPSHFTHINHSKSTVLSNISQLETACESSDLAYLPADCDFNESNLQTIFINSALQGMTDITQIPWIVNILLPPT</sequence>
<comment type="caution">
    <text evidence="2">The sequence shown here is derived from an EMBL/GenBank/DDBJ whole genome shotgun (WGS) entry which is preliminary data.</text>
</comment>
<proteinExistence type="predicted"/>
<evidence type="ECO:0000313" key="3">
    <source>
        <dbReference type="Proteomes" id="UP000214365"/>
    </source>
</evidence>
<dbReference type="Proteomes" id="UP000214365">
    <property type="component" value="Unassembled WGS sequence"/>
</dbReference>
<name>A0A225AHR2_TALAT</name>
<protein>
    <recommendedName>
        <fullName evidence="1">Calcineurin-like phosphoesterase domain-containing protein</fullName>
    </recommendedName>
</protein>
<dbReference type="InterPro" id="IPR004843">
    <property type="entry name" value="Calcineurin-like_PHP"/>
</dbReference>
<dbReference type="OrthoDB" id="630188at2759"/>
<dbReference type="Pfam" id="PF00149">
    <property type="entry name" value="Metallophos"/>
    <property type="match status" value="1"/>
</dbReference>
<dbReference type="InterPro" id="IPR029052">
    <property type="entry name" value="Metallo-depent_PP-like"/>
</dbReference>
<reference evidence="2 3" key="1">
    <citation type="submission" date="2015-06" db="EMBL/GenBank/DDBJ databases">
        <title>Talaromyces atroroseus IBT 11181 draft genome.</title>
        <authorList>
            <person name="Rasmussen K.B."/>
            <person name="Rasmussen S."/>
            <person name="Petersen B."/>
            <person name="Sicheritz-Ponten T."/>
            <person name="Mortensen U.H."/>
            <person name="Thrane U."/>
        </authorList>
    </citation>
    <scope>NUCLEOTIDE SEQUENCE [LARGE SCALE GENOMIC DNA]</scope>
    <source>
        <strain evidence="2 3">IBT 11181</strain>
    </source>
</reference>
<dbReference type="InterPro" id="IPR051693">
    <property type="entry name" value="UPF0046_metallophosphoest"/>
</dbReference>
<gene>
    <name evidence="2" type="ORF">UA08_08140</name>
</gene>
<dbReference type="EMBL" id="LFMY01000014">
    <property type="protein sequence ID" value="OKL56618.1"/>
    <property type="molecule type" value="Genomic_DNA"/>
</dbReference>
<organism evidence="2 3">
    <name type="scientific">Talaromyces atroroseus</name>
    <dbReference type="NCBI Taxonomy" id="1441469"/>
    <lineage>
        <taxon>Eukaryota</taxon>
        <taxon>Fungi</taxon>
        <taxon>Dikarya</taxon>
        <taxon>Ascomycota</taxon>
        <taxon>Pezizomycotina</taxon>
        <taxon>Eurotiomycetes</taxon>
        <taxon>Eurotiomycetidae</taxon>
        <taxon>Eurotiales</taxon>
        <taxon>Trichocomaceae</taxon>
        <taxon>Talaromyces</taxon>
        <taxon>Talaromyces sect. Trachyspermi</taxon>
    </lineage>
</organism>